<reference evidence="7 8" key="1">
    <citation type="submission" date="2009-08" db="EMBL/GenBank/DDBJ databases">
        <title>The draft genome of Rhodobacter sp. SW2.</title>
        <authorList>
            <consortium name="US DOE Joint Genome Institute (JGI-PGF)"/>
            <person name="Lucas S."/>
            <person name="Copeland A."/>
            <person name="Lapidus A."/>
            <person name="Glavina del Rio T."/>
            <person name="Tice H."/>
            <person name="Bruce D."/>
            <person name="Goodwin L."/>
            <person name="Pitluck S."/>
            <person name="Larimer F."/>
            <person name="Land M.L."/>
            <person name="Hauser L."/>
            <person name="Emerson D."/>
        </authorList>
    </citation>
    <scope>NUCLEOTIDE SEQUENCE [LARGE SCALE GENOMIC DNA]</scope>
    <source>
        <strain evidence="7 8">SW2</strain>
    </source>
</reference>
<dbReference type="HAMAP" id="MF_00529">
    <property type="entry name" value="NifW"/>
    <property type="match status" value="1"/>
</dbReference>
<dbReference type="EMBL" id="ACYY01000009">
    <property type="protein sequence ID" value="EEW25362.1"/>
    <property type="molecule type" value="Genomic_DNA"/>
</dbReference>
<dbReference type="eggNOG" id="ENOG50330W8">
    <property type="taxonomic scope" value="Bacteria"/>
</dbReference>
<comment type="subunit">
    <text evidence="3 6">Homotrimer; associates with NifD.</text>
</comment>
<comment type="caution">
    <text evidence="7">The sequence shown here is derived from an EMBL/GenBank/DDBJ whole genome shotgun (WGS) entry which is preliminary data.</text>
</comment>
<dbReference type="GO" id="GO:0009399">
    <property type="term" value="P:nitrogen fixation"/>
    <property type="evidence" value="ECO:0007669"/>
    <property type="project" value="UniProtKB-UniRule"/>
</dbReference>
<proteinExistence type="inferred from homology"/>
<keyword evidence="5 6" id="KW-0535">Nitrogen fixation</keyword>
<dbReference type="OrthoDB" id="9811868at2"/>
<dbReference type="PIRSF" id="PIRSF005790">
    <property type="entry name" value="NifW"/>
    <property type="match status" value="1"/>
</dbReference>
<protein>
    <recommendedName>
        <fullName evidence="4 6">Nitrogenase-stabilizing/protective protein NifW</fullName>
    </recommendedName>
</protein>
<comment type="similarity">
    <text evidence="2 6">Belongs to the NifW family.</text>
</comment>
<evidence type="ECO:0000256" key="2">
    <source>
        <dbReference type="ARBA" id="ARBA00008351"/>
    </source>
</evidence>
<gene>
    <name evidence="6" type="primary">nifW</name>
    <name evidence="7" type="ORF">Rsw2DRAFT_1649</name>
</gene>
<evidence type="ECO:0000313" key="7">
    <source>
        <dbReference type="EMBL" id="EEW25362.1"/>
    </source>
</evidence>
<keyword evidence="8" id="KW-1185">Reference proteome</keyword>
<dbReference type="NCBIfam" id="NF002009">
    <property type="entry name" value="PRK00810.1"/>
    <property type="match status" value="1"/>
</dbReference>
<evidence type="ECO:0000313" key="8">
    <source>
        <dbReference type="Proteomes" id="UP000010121"/>
    </source>
</evidence>
<accession>C8S0S1</accession>
<comment type="function">
    <text evidence="1 6">May protect the nitrogenase Fe-Mo protein from oxidative damage.</text>
</comment>
<evidence type="ECO:0000256" key="5">
    <source>
        <dbReference type="ARBA" id="ARBA00023231"/>
    </source>
</evidence>
<sequence>MTRVIQKPIATPRASVLAQIQALPSTEAIFEFLDVPYNPEVVNVARLHILKRMGVYLQPASLSGQSDATILAAAKDALRRAHADFETSTPLQEKVFKVLANANAKRSPRLVPLSAIRPATLK</sequence>
<dbReference type="InterPro" id="IPR004893">
    <property type="entry name" value="NifW"/>
</dbReference>
<evidence type="ECO:0000256" key="4">
    <source>
        <dbReference type="ARBA" id="ARBA00016274"/>
    </source>
</evidence>
<evidence type="ECO:0000256" key="6">
    <source>
        <dbReference type="HAMAP-Rule" id="MF_00529"/>
    </source>
</evidence>
<evidence type="ECO:0000256" key="3">
    <source>
        <dbReference type="ARBA" id="ARBA00011284"/>
    </source>
</evidence>
<dbReference type="STRING" id="371731.Rsw2DRAFT_1649"/>
<dbReference type="Pfam" id="PF03206">
    <property type="entry name" value="NifW"/>
    <property type="match status" value="1"/>
</dbReference>
<evidence type="ECO:0000256" key="1">
    <source>
        <dbReference type="ARBA" id="ARBA00002247"/>
    </source>
</evidence>
<dbReference type="AlphaFoldDB" id="C8S0S1"/>
<name>C8S0S1_9RHOB</name>
<dbReference type="Proteomes" id="UP000010121">
    <property type="component" value="Unassembled WGS sequence"/>
</dbReference>
<organism evidence="7 8">
    <name type="scientific">Rhodobacter ferrooxidans</name>
    <dbReference type="NCBI Taxonomy" id="371731"/>
    <lineage>
        <taxon>Bacteria</taxon>
        <taxon>Pseudomonadati</taxon>
        <taxon>Pseudomonadota</taxon>
        <taxon>Alphaproteobacteria</taxon>
        <taxon>Rhodobacterales</taxon>
        <taxon>Rhodobacter group</taxon>
        <taxon>Rhodobacter</taxon>
    </lineage>
</organism>
<dbReference type="RefSeq" id="WP_008029900.1">
    <property type="nucleotide sequence ID" value="NZ_ACYY01000009.1"/>
</dbReference>